<dbReference type="Gene3D" id="2.120.10.30">
    <property type="entry name" value="TolB, C-terminal domain"/>
    <property type="match status" value="1"/>
</dbReference>
<keyword evidence="3" id="KW-1185">Reference proteome</keyword>
<comment type="caution">
    <text evidence="2">The sequence shown here is derived from an EMBL/GenBank/DDBJ whole genome shotgun (WGS) entry which is preliminary data.</text>
</comment>
<dbReference type="EMBL" id="WJXW01000016">
    <property type="protein sequence ID" value="KAF9729402.1"/>
    <property type="molecule type" value="Genomic_DNA"/>
</dbReference>
<dbReference type="InterPro" id="IPR011042">
    <property type="entry name" value="6-blade_b-propeller_TolB-like"/>
</dbReference>
<dbReference type="PANTHER" id="PTHR47064:SF2">
    <property type="entry name" value="SMP-30_GLUCONOLACTONASE_LRE-LIKE REGION DOMAIN-CONTAINING PROTEIN-RELATED"/>
    <property type="match status" value="1"/>
</dbReference>
<organism evidence="2 3">
    <name type="scientific">Paraphaeosphaeria minitans</name>
    <dbReference type="NCBI Taxonomy" id="565426"/>
    <lineage>
        <taxon>Eukaryota</taxon>
        <taxon>Fungi</taxon>
        <taxon>Dikarya</taxon>
        <taxon>Ascomycota</taxon>
        <taxon>Pezizomycotina</taxon>
        <taxon>Dothideomycetes</taxon>
        <taxon>Pleosporomycetidae</taxon>
        <taxon>Pleosporales</taxon>
        <taxon>Massarineae</taxon>
        <taxon>Didymosphaeriaceae</taxon>
        <taxon>Paraphaeosphaeria</taxon>
    </lineage>
</organism>
<dbReference type="SUPFAM" id="SSF63829">
    <property type="entry name" value="Calcium-dependent phosphotriesterase"/>
    <property type="match status" value="1"/>
</dbReference>
<dbReference type="InterPro" id="IPR052988">
    <property type="entry name" value="Oryzine_lactonohydrolase"/>
</dbReference>
<dbReference type="PANTHER" id="PTHR47064">
    <property type="entry name" value="PUTATIVE (AFU_ORTHOLOGUE AFUA_1G08990)-RELATED"/>
    <property type="match status" value="1"/>
</dbReference>
<name>A0A9P6G5T5_9PLEO</name>
<proteinExistence type="predicted"/>
<evidence type="ECO:0000313" key="3">
    <source>
        <dbReference type="Proteomes" id="UP000756921"/>
    </source>
</evidence>
<dbReference type="AlphaFoldDB" id="A0A9P6G5T5"/>
<keyword evidence="1" id="KW-0732">Signal</keyword>
<evidence type="ECO:0000256" key="1">
    <source>
        <dbReference type="SAM" id="SignalP"/>
    </source>
</evidence>
<gene>
    <name evidence="2" type="ORF">PMIN01_12266</name>
</gene>
<sequence length="413" mass="45347">MVNLGRLLSTLATSACVTASYLSTLPPVFQNSSSTWAWVSYSNPSVAVLPEPFNRSSLDAPLEGEISDVSIAKEWSFLNKTNFIAYDERFFQIIGPNTVIEHVEQLAYQTHEAPCYNKKTNQVFFTEWGPPGGVNGTHDWQYLYDVASGNLSKIQTHPPTLNAHGCVVYNDTLYVVTDGSGSKEIGTLVKIDPLTWKKEVILNNYFAQPFLGFNDLDIDSDGNYWLTDSKSAYGRGLIDFYYPTNPTVYFVNATTMRPRPVHITTGNANGVAVALNPHDSTRSRQKHTVYLPDTGVSEFLPVSKKNPFGNRGLFAHDASITGGVLSNPRLLNNPISYFYDGLRASRSGLLFAGAGDGVDVIHPADGLTLGTIRVGGGDNLAVGITFGKHELWIVGRGGLWKVSNIAERLDRDW</sequence>
<protein>
    <submittedName>
        <fullName evidence="2">Lactonohydrolase</fullName>
    </submittedName>
</protein>
<feature type="chain" id="PRO_5040277649" evidence="1">
    <location>
        <begin position="20"/>
        <end position="413"/>
    </location>
</feature>
<dbReference type="Proteomes" id="UP000756921">
    <property type="component" value="Unassembled WGS sequence"/>
</dbReference>
<dbReference type="OrthoDB" id="423498at2759"/>
<reference evidence="2" key="1">
    <citation type="journal article" date="2020" name="Mol. Plant Microbe Interact.">
        <title>Genome Sequence of the Biocontrol Agent Coniothyrium minitans strain Conio (IMI 134523).</title>
        <authorList>
            <person name="Patel D."/>
            <person name="Shittu T.A."/>
            <person name="Baroncelli R."/>
            <person name="Muthumeenakshi S."/>
            <person name="Osborne T.H."/>
            <person name="Janganan T.K."/>
            <person name="Sreenivasaprasad S."/>
        </authorList>
    </citation>
    <scope>NUCLEOTIDE SEQUENCE</scope>
    <source>
        <strain evidence="2">Conio</strain>
    </source>
</reference>
<accession>A0A9P6G5T5</accession>
<evidence type="ECO:0000313" key="2">
    <source>
        <dbReference type="EMBL" id="KAF9729402.1"/>
    </source>
</evidence>
<feature type="signal peptide" evidence="1">
    <location>
        <begin position="1"/>
        <end position="19"/>
    </location>
</feature>